<dbReference type="OMA" id="LERYQHH"/>
<dbReference type="Proteomes" id="UP000220158">
    <property type="component" value="Chromosome 3"/>
</dbReference>
<dbReference type="SUPFAM" id="SSF102645">
    <property type="entry name" value="CoaB-like"/>
    <property type="match status" value="1"/>
</dbReference>
<dbReference type="Gene3D" id="3.40.50.10300">
    <property type="entry name" value="CoaB-like"/>
    <property type="match status" value="2"/>
</dbReference>
<dbReference type="GO" id="GO:0004632">
    <property type="term" value="F:phosphopantothenate--cysteine ligase activity"/>
    <property type="evidence" value="ECO:0007669"/>
    <property type="project" value="UniProtKB-EC"/>
</dbReference>
<gene>
    <name evidence="1" type="ORF">PRELSG_0309600</name>
</gene>
<evidence type="ECO:0000313" key="2">
    <source>
        <dbReference type="Proteomes" id="UP000220158"/>
    </source>
</evidence>
<proteinExistence type="predicted"/>
<keyword evidence="2" id="KW-1185">Reference proteome</keyword>
<protein>
    <submittedName>
        <fullName evidence="1">Phosphopantothenoylcysteine synthetase, putative</fullName>
        <ecNumber evidence="1">6.3.2.5</ecNumber>
    </submittedName>
</protein>
<keyword evidence="1" id="KW-0436">Ligase</keyword>
<accession>A0A1J1H0W9</accession>
<dbReference type="RefSeq" id="XP_028531617.1">
    <property type="nucleotide sequence ID" value="XM_028680085.1"/>
</dbReference>
<dbReference type="KEGG" id="prel:PRELSG_0309600"/>
<dbReference type="EMBL" id="LN835298">
    <property type="protein sequence ID" value="CRG98607.1"/>
    <property type="molecule type" value="Genomic_DNA"/>
</dbReference>
<name>A0A1J1H0W9_PLARL</name>
<dbReference type="OrthoDB" id="70224at2759"/>
<dbReference type="InterPro" id="IPR035929">
    <property type="entry name" value="CoaB-like_sf"/>
</dbReference>
<evidence type="ECO:0000313" key="1">
    <source>
        <dbReference type="EMBL" id="CRG98607.1"/>
    </source>
</evidence>
<reference evidence="1 2" key="1">
    <citation type="submission" date="2015-04" db="EMBL/GenBank/DDBJ databases">
        <authorList>
            <consortium name="Pathogen Informatics"/>
        </authorList>
    </citation>
    <scope>NUCLEOTIDE SEQUENCE [LARGE SCALE GENOMIC DNA]</scope>
    <source>
        <strain evidence="1 2">SGS1</strain>
    </source>
</reference>
<dbReference type="EC" id="6.3.2.5" evidence="1"/>
<sequence>MIPSIRCYNEDPEFFQCKLIPNNLKKILKNLEKFVENENIILITSGGTKVPLEKIEIRNIDNFSTGTRGALICEYFLKINKKVIFLHRRGSAIPFEHHFKSLSKVDNIDIVNNEIAFNLNEEEKKIILQNVKNYKMYSKNIFFISFDTVFEYSYYLIEICNLLNRTIEEKYTRYINTIKVEENFKCNSPFQLYIQNFFNELLLFFTNYEDAIFFKSNKHKAYRLLRQMDIFKGLHLENIKNNEFLQEMHSFFKSTSNILNNIVKIKKYILQKDHRENIILEINFLISRMNYTTENCFTEDRILNEYKNENLKSNNNIKKKNRNELKGLLPTNHLVILCAAVSDFYIPLNRLYDGKIESTTSINLLMSVTPKFYKLINKNFFFLKLCIFKLESDSNVLFRKSYEKIQYADMLIANVLYNRYNYVSVFTDSYHFIPLYKSQSEPIENKICHHICEHFNYMKNI</sequence>
<dbReference type="VEuPathDB" id="PlasmoDB:PRELSG_0309600"/>
<organism evidence="1 2">
    <name type="scientific">Plasmodium relictum</name>
    <dbReference type="NCBI Taxonomy" id="85471"/>
    <lineage>
        <taxon>Eukaryota</taxon>
        <taxon>Sar</taxon>
        <taxon>Alveolata</taxon>
        <taxon>Apicomplexa</taxon>
        <taxon>Aconoidasida</taxon>
        <taxon>Haemosporida</taxon>
        <taxon>Plasmodiidae</taxon>
        <taxon>Plasmodium</taxon>
        <taxon>Plasmodium (Haemamoeba)</taxon>
    </lineage>
</organism>
<dbReference type="AlphaFoldDB" id="A0A1J1H0W9"/>
<dbReference type="GeneID" id="39734704"/>